<name>A0A7K0HRM4_PARDI</name>
<gene>
    <name evidence="3" type="ORF">GKD66_22440</name>
</gene>
<feature type="compositionally biased region" description="Low complexity" evidence="1">
    <location>
        <begin position="77"/>
        <end position="91"/>
    </location>
</feature>
<evidence type="ECO:0000256" key="2">
    <source>
        <dbReference type="SAM" id="Phobius"/>
    </source>
</evidence>
<reference evidence="3 4" key="1">
    <citation type="journal article" date="2019" name="Nat. Med.">
        <title>A library of human gut bacterial isolates paired with longitudinal multiomics data enables mechanistic microbiome research.</title>
        <authorList>
            <person name="Poyet M."/>
            <person name="Groussin M."/>
            <person name="Gibbons S.M."/>
            <person name="Avila-Pacheco J."/>
            <person name="Jiang X."/>
            <person name="Kearney S.M."/>
            <person name="Perrotta A.R."/>
            <person name="Berdy B."/>
            <person name="Zhao S."/>
            <person name="Lieberman T.D."/>
            <person name="Swanson P.K."/>
            <person name="Smith M."/>
            <person name="Roesemann S."/>
            <person name="Alexander J.E."/>
            <person name="Rich S.A."/>
            <person name="Livny J."/>
            <person name="Vlamakis H."/>
            <person name="Clish C."/>
            <person name="Bullock K."/>
            <person name="Deik A."/>
            <person name="Scott J."/>
            <person name="Pierce K.A."/>
            <person name="Xavier R.J."/>
            <person name="Alm E.J."/>
        </authorList>
    </citation>
    <scope>NUCLEOTIDE SEQUENCE [LARGE SCALE GENOMIC DNA]</scope>
    <source>
        <strain evidence="3 4">BIOML-A32</strain>
    </source>
</reference>
<feature type="transmembrane region" description="Helical" evidence="2">
    <location>
        <begin position="38"/>
        <end position="60"/>
    </location>
</feature>
<accession>A0A7K0HRM4</accession>
<keyword evidence="2" id="KW-1133">Transmembrane helix</keyword>
<keyword evidence="2" id="KW-0472">Membrane</keyword>
<organism evidence="3 4">
    <name type="scientific">Parabacteroides distasonis</name>
    <dbReference type="NCBI Taxonomy" id="823"/>
    <lineage>
        <taxon>Bacteria</taxon>
        <taxon>Pseudomonadati</taxon>
        <taxon>Bacteroidota</taxon>
        <taxon>Bacteroidia</taxon>
        <taxon>Bacteroidales</taxon>
        <taxon>Tannerellaceae</taxon>
        <taxon>Parabacteroides</taxon>
    </lineage>
</organism>
<comment type="caution">
    <text evidence="3">The sequence shown here is derived from an EMBL/GenBank/DDBJ whole genome shotgun (WGS) entry which is preliminary data.</text>
</comment>
<evidence type="ECO:0000313" key="3">
    <source>
        <dbReference type="EMBL" id="MRZ52914.1"/>
    </source>
</evidence>
<keyword evidence="2" id="KW-0812">Transmembrane</keyword>
<dbReference type="EMBL" id="WKMC01000097">
    <property type="protein sequence ID" value="MRZ52914.1"/>
    <property type="molecule type" value="Genomic_DNA"/>
</dbReference>
<protein>
    <submittedName>
        <fullName evidence="3">Uncharacterized protein</fullName>
    </submittedName>
</protein>
<feature type="region of interest" description="Disordered" evidence="1">
    <location>
        <begin position="71"/>
        <end position="105"/>
    </location>
</feature>
<dbReference type="Proteomes" id="UP000441358">
    <property type="component" value="Unassembled WGS sequence"/>
</dbReference>
<proteinExistence type="predicted"/>
<evidence type="ECO:0000313" key="4">
    <source>
        <dbReference type="Proteomes" id="UP000441358"/>
    </source>
</evidence>
<dbReference type="AlphaFoldDB" id="A0A7K0HRM4"/>
<dbReference type="RefSeq" id="WP_129944021.1">
    <property type="nucleotide sequence ID" value="NZ_WKMC01000097.1"/>
</dbReference>
<feature type="transmembrane region" description="Helical" evidence="2">
    <location>
        <begin position="12"/>
        <end position="32"/>
    </location>
</feature>
<evidence type="ECO:0000256" key="1">
    <source>
        <dbReference type="SAM" id="MobiDB-lite"/>
    </source>
</evidence>
<sequence>MRRLPDDFNVNILLPGAVWLLISVLAGRVAVARLETDAITVVMFVVISLVIFIVPMAVYMEYRKKIEQLSERKSKKASSPSGSGSSGKSQSTTEPETACRFSFPPDFPDALKGDRTMIFMEALRHEGFLDAEYRPHDGCNATLMAFIHHADSIAAICNISRQWKIFGDYWHLNNMRQLLDVKNRRGSKADKEDVIISIFKKVAEADDNIRNTDAYRSWERNIKI</sequence>